<dbReference type="Proteomes" id="UP000225135">
    <property type="component" value="Unassembled WGS sequence"/>
</dbReference>
<evidence type="ECO:0000313" key="3">
    <source>
        <dbReference type="Proteomes" id="UP000225135"/>
    </source>
</evidence>
<evidence type="ECO:0000313" key="2">
    <source>
        <dbReference type="EMBL" id="PHG82444.1"/>
    </source>
</evidence>
<gene>
    <name evidence="2" type="ORF">COI69_12065</name>
</gene>
<keyword evidence="1" id="KW-0472">Membrane</keyword>
<organism evidence="2 3">
    <name type="scientific">Bacillus cereus</name>
    <dbReference type="NCBI Taxonomy" id="1396"/>
    <lineage>
        <taxon>Bacteria</taxon>
        <taxon>Bacillati</taxon>
        <taxon>Bacillota</taxon>
        <taxon>Bacilli</taxon>
        <taxon>Bacillales</taxon>
        <taxon>Bacillaceae</taxon>
        <taxon>Bacillus</taxon>
        <taxon>Bacillus cereus group</taxon>
    </lineage>
</organism>
<dbReference type="AlphaFoldDB" id="A0A9X7E7A4"/>
<name>A0A9X7E7A4_BACCE</name>
<evidence type="ECO:0000256" key="1">
    <source>
        <dbReference type="SAM" id="Phobius"/>
    </source>
</evidence>
<dbReference type="EMBL" id="NUUR01000031">
    <property type="protein sequence ID" value="PHG82444.1"/>
    <property type="molecule type" value="Genomic_DNA"/>
</dbReference>
<comment type="caution">
    <text evidence="2">The sequence shown here is derived from an EMBL/GenBank/DDBJ whole genome shotgun (WGS) entry which is preliminary data.</text>
</comment>
<feature type="transmembrane region" description="Helical" evidence="1">
    <location>
        <begin position="41"/>
        <end position="61"/>
    </location>
</feature>
<reference evidence="2 3" key="1">
    <citation type="submission" date="2017-09" db="EMBL/GenBank/DDBJ databases">
        <title>Large-scale bioinformatics analysis of Bacillus genomes uncovers conserved roles of natural products in bacterial physiology.</title>
        <authorList>
            <consortium name="Agbiome Team Llc"/>
            <person name="Bleich R.M."/>
            <person name="Grubbs K.J."/>
            <person name="Santa Maria K.C."/>
            <person name="Allen S.E."/>
            <person name="Farag S."/>
            <person name="Shank E.A."/>
            <person name="Bowers A."/>
        </authorList>
    </citation>
    <scope>NUCLEOTIDE SEQUENCE [LARGE SCALE GENOMIC DNA]</scope>
    <source>
        <strain evidence="2 3">AFS029792</strain>
    </source>
</reference>
<keyword evidence="1" id="KW-0812">Transmembrane</keyword>
<protein>
    <submittedName>
        <fullName evidence="2">Uncharacterized protein</fullName>
    </submittedName>
</protein>
<keyword evidence="1" id="KW-1133">Transmembrane helix</keyword>
<proteinExistence type="predicted"/>
<accession>A0A9X7E7A4</accession>
<sequence length="70" mass="7515">MRRIKTRSVSKKIEGMQALFLGVLVTSSGLAGLSLVATYETIKTVCGVTSSVAAIIFVLLIKIEDKEKNS</sequence>
<dbReference type="RefSeq" id="WP_016083881.1">
    <property type="nucleotide sequence ID" value="NZ_NUQH01000089.1"/>
</dbReference>